<protein>
    <recommendedName>
        <fullName evidence="8">Photosystem II reaction center protein Y</fullName>
    </recommendedName>
</protein>
<keyword evidence="10" id="KW-0934">Plastid</keyword>
<evidence type="ECO:0000256" key="3">
    <source>
        <dbReference type="ARBA" id="ARBA00022692"/>
    </source>
</evidence>
<evidence type="ECO:0000256" key="2">
    <source>
        <dbReference type="ARBA" id="ARBA00022531"/>
    </source>
</evidence>
<evidence type="ECO:0000256" key="6">
    <source>
        <dbReference type="ARBA" id="ARBA00023136"/>
    </source>
</evidence>
<reference evidence="10" key="1">
    <citation type="journal article" date="2019" name="Mitochondrial DNA Part B Resour">
        <title>The complete plastid genome of the brown alga Scytosiphon lomentaria (scytosiphonaceae, phaeophyceae).</title>
        <authorList>
            <person name="Xu K."/>
            <person name="Zhou B."/>
            <person name="Sun Y."/>
            <person name="Zang Y."/>
        </authorList>
    </citation>
    <scope>NUCLEOTIDE SEQUENCE</scope>
</reference>
<keyword evidence="3 8" id="KW-0812">Transmembrane</keyword>
<name>A0A7T8G5H1_SCYLO</name>
<keyword evidence="2 8" id="KW-0602">Photosynthesis</keyword>
<proteinExistence type="inferred from homology"/>
<gene>
    <name evidence="8 10" type="primary">psbY</name>
</gene>
<dbReference type="Pfam" id="PF06298">
    <property type="entry name" value="PsbY"/>
    <property type="match status" value="1"/>
</dbReference>
<dbReference type="GO" id="GO:0030145">
    <property type="term" value="F:manganese ion binding"/>
    <property type="evidence" value="ECO:0007669"/>
    <property type="project" value="InterPro"/>
</dbReference>
<comment type="similarity">
    <text evidence="8">Belongs to the PsbY family.</text>
</comment>
<dbReference type="RefSeq" id="YP_010147495.1">
    <property type="nucleotide sequence ID" value="NC_057081.1"/>
</dbReference>
<comment type="function">
    <text evidence="8">Loosely associated component of the core of photosystem II (PSII). PSII is a light-driven water plastoquinone oxidoreductase, using light energy to abstract electrons from H(2)O, generating a proton gradient subsequently used for ATP formation.</text>
</comment>
<evidence type="ECO:0000256" key="4">
    <source>
        <dbReference type="ARBA" id="ARBA00022989"/>
    </source>
</evidence>
<dbReference type="AlphaFoldDB" id="A0A7T8G5H1"/>
<dbReference type="NCBIfam" id="NF009711">
    <property type="entry name" value="PRK13240.1"/>
    <property type="match status" value="1"/>
</dbReference>
<evidence type="ECO:0000313" key="10">
    <source>
        <dbReference type="EMBL" id="QQP22312.1"/>
    </source>
</evidence>
<comment type="subunit">
    <text evidence="8">PSII is composed of 1 copy each of membrane proteins PsbA, PsbB, PsbC, PsbD, PsbE, PsbF, PsbH, PsbI, PsbJ, PsbK, PsbL, PsbM, PsbT, PsbY, PsbZ, Psb30/Ycf12, at least 3 peripheral proteins of the oxygen-evolving complex and a large number of cofactors. It forms dimeric complexes.</text>
</comment>
<feature type="topological domain" description="Stromal" evidence="8">
    <location>
        <begin position="42"/>
        <end position="55"/>
    </location>
</feature>
<dbReference type="GO" id="GO:0015979">
    <property type="term" value="P:photosynthesis"/>
    <property type="evidence" value="ECO:0007669"/>
    <property type="project" value="UniProtKB-UniRule"/>
</dbReference>
<dbReference type="EMBL" id="MK798154">
    <property type="protein sequence ID" value="QQP22312.1"/>
    <property type="molecule type" value="Genomic_DNA"/>
</dbReference>
<dbReference type="InterPro" id="IPR009388">
    <property type="entry name" value="PSII_PsbY"/>
</dbReference>
<keyword evidence="5 8" id="KW-0793">Thylakoid</keyword>
<organism evidence="10">
    <name type="scientific">Scytosiphon lomentaria</name>
    <name type="common">Beanweed</name>
    <name type="synonym">Chorda lomentaria</name>
    <dbReference type="NCBI Taxonomy" id="27967"/>
    <lineage>
        <taxon>Eukaryota</taxon>
        <taxon>Sar</taxon>
        <taxon>Stramenopiles</taxon>
        <taxon>Ochrophyta</taxon>
        <taxon>PX clade</taxon>
        <taxon>Phaeophyceae</taxon>
        <taxon>Ectocarpales</taxon>
        <taxon>Scytosiphonaceae</taxon>
        <taxon>Scytosiphon</taxon>
    </lineage>
</organism>
<dbReference type="GO" id="GO:0009535">
    <property type="term" value="C:chloroplast thylakoid membrane"/>
    <property type="evidence" value="ECO:0007669"/>
    <property type="project" value="UniProtKB-SubCell"/>
</dbReference>
<keyword evidence="6 8" id="KW-0472">Membrane</keyword>
<keyword evidence="4 8" id="KW-1133">Transmembrane helix</keyword>
<evidence type="ECO:0000256" key="5">
    <source>
        <dbReference type="ARBA" id="ARBA00023078"/>
    </source>
</evidence>
<evidence type="ECO:0000256" key="1">
    <source>
        <dbReference type="ARBA" id="ARBA00004370"/>
    </source>
</evidence>
<keyword evidence="7 8" id="KW-0604">Photosystem II</keyword>
<evidence type="ECO:0000256" key="7">
    <source>
        <dbReference type="ARBA" id="ARBA00023276"/>
    </source>
</evidence>
<comment type="subcellular location">
    <subcellularLocation>
        <location evidence="1">Membrane</location>
    </subcellularLocation>
    <subcellularLocation>
        <location evidence="8">Plastid</location>
        <location evidence="8">Chloroplast thylakoid membrane</location>
        <topology evidence="8">Single-pass membrane protein</topology>
    </subcellularLocation>
</comment>
<keyword evidence="10" id="KW-0150">Chloroplast</keyword>
<dbReference type="GeneID" id="67145582"/>
<evidence type="ECO:0000256" key="9">
    <source>
        <dbReference type="SAM" id="Phobius"/>
    </source>
</evidence>
<evidence type="ECO:0000256" key="8">
    <source>
        <dbReference type="HAMAP-Rule" id="MF_00717"/>
    </source>
</evidence>
<feature type="transmembrane region" description="Helical" evidence="9">
    <location>
        <begin position="21"/>
        <end position="39"/>
    </location>
</feature>
<feature type="topological domain" description="Lumenal" evidence="8">
    <location>
        <begin position="1"/>
        <end position="22"/>
    </location>
</feature>
<sequence>MHFDTNENLVKNLIRSISMDLRLLFVFFPVLAAASWALYNIGRVALQQFNKIASR</sequence>
<dbReference type="GO" id="GO:0009523">
    <property type="term" value="C:photosystem II"/>
    <property type="evidence" value="ECO:0007669"/>
    <property type="project" value="UniProtKB-KW"/>
</dbReference>
<geneLocation type="chloroplast" evidence="10"/>
<dbReference type="HAMAP" id="MF_00717">
    <property type="entry name" value="PSII_PsbY"/>
    <property type="match status" value="1"/>
</dbReference>
<accession>A0A7T8G5H1</accession>